<dbReference type="AlphaFoldDB" id="A0A4S2MUY9"/>
<dbReference type="Gene3D" id="1.10.220.10">
    <property type="entry name" value="Annexin"/>
    <property type="match status" value="4"/>
</dbReference>
<dbReference type="InterPro" id="IPR018502">
    <property type="entry name" value="Annexin_repeat"/>
</dbReference>
<dbReference type="GO" id="GO:0005634">
    <property type="term" value="C:nucleus"/>
    <property type="evidence" value="ECO:0007669"/>
    <property type="project" value="TreeGrafter"/>
</dbReference>
<dbReference type="GO" id="GO:0001786">
    <property type="term" value="F:phosphatidylserine binding"/>
    <property type="evidence" value="ECO:0007669"/>
    <property type="project" value="TreeGrafter"/>
</dbReference>
<feature type="compositionally biased region" description="Pro residues" evidence="4">
    <location>
        <begin position="1"/>
        <end position="11"/>
    </location>
</feature>
<dbReference type="STRING" id="341454.A0A4S2MUY9"/>
<feature type="compositionally biased region" description="Low complexity" evidence="4">
    <location>
        <begin position="34"/>
        <end position="63"/>
    </location>
</feature>
<feature type="compositionally biased region" description="Low complexity" evidence="4">
    <location>
        <begin position="70"/>
        <end position="79"/>
    </location>
</feature>
<feature type="compositionally biased region" description="Low complexity" evidence="4">
    <location>
        <begin position="12"/>
        <end position="27"/>
    </location>
</feature>
<dbReference type="GO" id="GO:0005509">
    <property type="term" value="F:calcium ion binding"/>
    <property type="evidence" value="ECO:0007669"/>
    <property type="project" value="InterPro"/>
</dbReference>
<keyword evidence="2" id="KW-0677">Repeat</keyword>
<evidence type="ECO:0000256" key="2">
    <source>
        <dbReference type="ARBA" id="ARBA00022737"/>
    </source>
</evidence>
<evidence type="ECO:0000313" key="6">
    <source>
        <dbReference type="Proteomes" id="UP000298138"/>
    </source>
</evidence>
<name>A0A4S2MUY9_9PEZI</name>
<feature type="compositionally biased region" description="Pro residues" evidence="4">
    <location>
        <begin position="118"/>
        <end position="133"/>
    </location>
</feature>
<sequence>MAVDFGPPPPQQQQQPPYGQPQQQAPGGFPPGGAPQAPTAYAPQPQHQYAAPPPQQQYGALPAGFPPGGAPQAPHTYQQPPAPGGYAQPPPQQYGAPQYGAPQAPYGQPMPQYGQPQWAPPPVGPPPGGPSAAPPGWGAPSPAPTWPQAPSAAPTWPQAPAGGHPPQPPAGYGAYHPPPQVNVANEVHSLHKAFKGFGTDEKTLTSILAKRDGQTIDAIRHAYNNKHGSLIDKIQSETSGNYRTALIAAALGPLESECFWINKAVDRVGTNEAMLTEAVLLKSTEQIRQMRSVYQHLYGVGMDRAIKDDLSFQTKDFFVMALEADKQPEYVPIDPLYAQSSAETIYNATLNRIGTKERDVCRILARANVSQIRAINYEFTRFHGPLVDCIKSEFSGHMRDALLFIVEGALDPVNRDARLLEQAMKGLGTKDDLLIMRLVRCHWNRIHMESVKNAYQQRYGKSLLKRVHGETSGNYRQFLEALIE</sequence>
<dbReference type="PRINTS" id="PR00196">
    <property type="entry name" value="ANNEXIN"/>
</dbReference>
<dbReference type="InParanoid" id="A0A4S2MUY9"/>
<feature type="region of interest" description="Disordered" evidence="4">
    <location>
        <begin position="1"/>
        <end position="180"/>
    </location>
</feature>
<evidence type="ECO:0000256" key="4">
    <source>
        <dbReference type="SAM" id="MobiDB-lite"/>
    </source>
</evidence>
<dbReference type="GO" id="GO:0005886">
    <property type="term" value="C:plasma membrane"/>
    <property type="evidence" value="ECO:0007669"/>
    <property type="project" value="TreeGrafter"/>
</dbReference>
<organism evidence="5 6">
    <name type="scientific">Ascodesmis nigricans</name>
    <dbReference type="NCBI Taxonomy" id="341454"/>
    <lineage>
        <taxon>Eukaryota</taxon>
        <taxon>Fungi</taxon>
        <taxon>Dikarya</taxon>
        <taxon>Ascomycota</taxon>
        <taxon>Pezizomycotina</taxon>
        <taxon>Pezizomycetes</taxon>
        <taxon>Pezizales</taxon>
        <taxon>Ascodesmidaceae</taxon>
        <taxon>Ascodesmis</taxon>
    </lineage>
</organism>
<protein>
    <submittedName>
        <fullName evidence="5">Annexin</fullName>
    </submittedName>
</protein>
<dbReference type="SMART" id="SM00335">
    <property type="entry name" value="ANX"/>
    <property type="match status" value="4"/>
</dbReference>
<keyword evidence="3" id="KW-0041">Annexin</keyword>
<reference evidence="5 6" key="1">
    <citation type="submission" date="2019-04" db="EMBL/GenBank/DDBJ databases">
        <title>Comparative genomics and transcriptomics to analyze fruiting body development in filamentous ascomycetes.</title>
        <authorList>
            <consortium name="DOE Joint Genome Institute"/>
            <person name="Lutkenhaus R."/>
            <person name="Traeger S."/>
            <person name="Breuer J."/>
            <person name="Kuo A."/>
            <person name="Lipzen A."/>
            <person name="Pangilinan J."/>
            <person name="Dilworth D."/>
            <person name="Sandor L."/>
            <person name="Poggeler S."/>
            <person name="Barry K."/>
            <person name="Grigoriev I.V."/>
            <person name="Nowrousian M."/>
        </authorList>
    </citation>
    <scope>NUCLEOTIDE SEQUENCE [LARGE SCALE GENOMIC DNA]</scope>
    <source>
        <strain evidence="5 6">CBS 389.68</strain>
    </source>
</reference>
<dbReference type="PROSITE" id="PS51897">
    <property type="entry name" value="ANNEXIN_2"/>
    <property type="match status" value="3"/>
</dbReference>
<dbReference type="PANTHER" id="PTHR10502:SF102">
    <property type="entry name" value="ANNEXIN B11"/>
    <property type="match status" value="1"/>
</dbReference>
<gene>
    <name evidence="5" type="ORF">EX30DRAFT_320236</name>
</gene>
<dbReference type="EMBL" id="ML220125">
    <property type="protein sequence ID" value="TGZ80333.1"/>
    <property type="molecule type" value="Genomic_DNA"/>
</dbReference>
<evidence type="ECO:0000313" key="5">
    <source>
        <dbReference type="EMBL" id="TGZ80333.1"/>
    </source>
</evidence>
<accession>A0A4S2MUY9</accession>
<feature type="compositionally biased region" description="Low complexity" evidence="4">
    <location>
        <begin position="93"/>
        <end position="117"/>
    </location>
</feature>
<dbReference type="PANTHER" id="PTHR10502">
    <property type="entry name" value="ANNEXIN"/>
    <property type="match status" value="1"/>
</dbReference>
<keyword evidence="6" id="KW-1185">Reference proteome</keyword>
<dbReference type="Proteomes" id="UP000298138">
    <property type="component" value="Unassembled WGS sequence"/>
</dbReference>
<comment type="similarity">
    <text evidence="1">Belongs to the annexin family.</text>
</comment>
<evidence type="ECO:0000256" key="3">
    <source>
        <dbReference type="ARBA" id="ARBA00023216"/>
    </source>
</evidence>
<feature type="compositionally biased region" description="Pro residues" evidence="4">
    <location>
        <begin position="80"/>
        <end position="92"/>
    </location>
</feature>
<evidence type="ECO:0000256" key="1">
    <source>
        <dbReference type="ARBA" id="ARBA00007831"/>
    </source>
</evidence>
<dbReference type="Pfam" id="PF00191">
    <property type="entry name" value="Annexin"/>
    <property type="match status" value="4"/>
</dbReference>
<dbReference type="InterPro" id="IPR037104">
    <property type="entry name" value="Annexin_sf"/>
</dbReference>
<proteinExistence type="inferred from homology"/>
<dbReference type="GO" id="GO:0012506">
    <property type="term" value="C:vesicle membrane"/>
    <property type="evidence" value="ECO:0007669"/>
    <property type="project" value="TreeGrafter"/>
</dbReference>
<dbReference type="OrthoDB" id="37886at2759"/>
<dbReference type="GO" id="GO:0005737">
    <property type="term" value="C:cytoplasm"/>
    <property type="evidence" value="ECO:0007669"/>
    <property type="project" value="TreeGrafter"/>
</dbReference>
<dbReference type="SUPFAM" id="SSF47874">
    <property type="entry name" value="Annexin"/>
    <property type="match status" value="1"/>
</dbReference>
<dbReference type="InterPro" id="IPR001464">
    <property type="entry name" value="Annexin"/>
</dbReference>
<dbReference type="GO" id="GO:0005544">
    <property type="term" value="F:calcium-dependent phospholipid binding"/>
    <property type="evidence" value="ECO:0007669"/>
    <property type="project" value="InterPro"/>
</dbReference>